<dbReference type="InterPro" id="IPR036397">
    <property type="entry name" value="RNaseH_sf"/>
</dbReference>
<keyword evidence="6 12" id="KW-0460">Magnesium</keyword>
<keyword evidence="4 12" id="KW-0255">Endonuclease</keyword>
<keyword evidence="5 12" id="KW-0378">Hydrolase</keyword>
<keyword evidence="10" id="KW-0464">Manganese</keyword>
<feature type="binding site" evidence="12">
    <location>
        <position position="816"/>
    </location>
    <ligand>
        <name>Mg(2+)</name>
        <dbReference type="ChEBI" id="CHEBI:18420"/>
        <label>1</label>
    </ligand>
</feature>
<evidence type="ECO:0000256" key="10">
    <source>
        <dbReference type="ARBA" id="ARBA00023211"/>
    </source>
</evidence>
<feature type="binding site" evidence="12">
    <location>
        <position position="820"/>
    </location>
    <ligand>
        <name>Mg(2+)</name>
        <dbReference type="ChEBI" id="CHEBI:18420"/>
        <label>2</label>
    </ligand>
</feature>
<dbReference type="EC" id="3.1.-.-" evidence="12"/>
<evidence type="ECO:0000313" key="14">
    <source>
        <dbReference type="EMBL" id="ADK68347.1"/>
    </source>
</evidence>
<evidence type="ECO:0000256" key="1">
    <source>
        <dbReference type="ARBA" id="ARBA00001946"/>
    </source>
</evidence>
<sequence>MNLRNTTDEYNIGLDMGTNSVGWAVTDKAGAIAHFKGKPTLGSRLFDAAQTAAGARIHRSQRRRYVRRRWRLDLLQSLFQDEVSKVDSEFFCRLRQSRLYVGDREKGHADYTWPIFNDSDFNEVDYYKRFPTIYHLRKWLMETDEKADIRLIYLATHNIVKHRGNFLRENNKSLSSRDANPAQAVKSLRLALNDWCSERDYECAWKGEEDDGAIDEAILNVLADGEKGRSDQAKEIAKLTGVDCGDAKQSKQCNEAIAKAIVGLKVEMKNIFGEFPAEKTSYIYLSSDEDVEAVRESCPDDSGELFQALCKLYSAYILQELLSYADPSGQTISANMVAKYKQYGRDLRLLKELTRTYAPQKYDLFFRGETYAGSSDYVVDEARGYTRYNLGTTKANYDDFQKSVKELFKGTDALQDERYQEMMVAFGEQKFLRRLKTSDNGSIYYQLHLEELHTILENQGKHYPFLLSEEDKIESLVSFRIPYYVGPLTRKNAAIGHDGKERFAWSSRKDGMEHAVITPWNWEEIIDRDKSAEDFIMRMTGDCTYLQGEPVLPKCSLLYEEFCALNEFNGAHWTVDGDDERRFDAAQRERIMCDLFRRTRSVTYNKVSDWLERKYNFTGARVRGGQGEHGFESKLGSYIFFCKDVFKTDGLDEADYTMIEQIILWSTLFEDRDILKRKIEEAYGGDRLTSEQIKVICKKRFTGWGRLSKRLLTDIKVNTDTGRKSIMDVLREGNPNNGQRSRTMVFMEVLRDEDLGFQKAIDGLNRDYFREHNNGLMDVNDLPGSPAIRRSINQAVRIVDEIASIARKEPTNIFIEVTREEDDPRKKGKRTKRRYDAIKSALEKFKKDDPSLWKELCEKAPGDMDERLSLYFMQRGKCMYSGRPIKIEELHTGKYEVDHIIPRSYIKDDSFENKVLVYREENQHKTDALLIDSSIRQKMGGYWRMLHDAKLVGDKKFRNLFRNHIDDKAMKGFVARQIVETSQMVKLVQTLFEARYPNTRIVPVKAGISHDLREAAGLVKCREANDFHHAHDAFLACRIGLFIQKRHPSVYDNPIGLARIMRDYARMQAREYKKSHCLAHTQGFIVNSFLSSGFDEETGEIFKDDWDAKAEVEGIRRVLNCRQCFISRMPVEGDTRYGGRYWGETIYSPKGKHKHEIPLKQGLDPNLYGGYSDLLYSYFLIYEASDVSSGERVLRFIGIPTSIAARMANQKRLEEYVSRLALQENLEHVRMVRKIMKKQLIEVDNCRLLVTAADAVTNATELAFSLDEMKIISTCAKCINGADPSAIDKIGNAQDSFFDNLKRRGSDRCALLFSQLKLDKLSQNFYMISSDDKSKILISILDRIRAKSNSVDLSLVGGAKHAAQMKFDFNAKLNNPASSFVLIDQSVTGMFERRTRIGL</sequence>
<dbReference type="Pfam" id="PF13395">
    <property type="entry name" value="HNH_4"/>
    <property type="match status" value="1"/>
</dbReference>
<evidence type="ECO:0000256" key="7">
    <source>
        <dbReference type="ARBA" id="ARBA00022884"/>
    </source>
</evidence>
<dbReference type="Pfam" id="PF16593">
    <property type="entry name" value="Cas9-BH"/>
    <property type="match status" value="1"/>
</dbReference>
<comment type="similarity">
    <text evidence="12">Belongs to the CRISPR-associated Cas9 family.</text>
</comment>
<dbReference type="EMBL" id="CP002106">
    <property type="protein sequence ID" value="ADK68347.1"/>
    <property type="molecule type" value="Genomic_DNA"/>
</dbReference>
<dbReference type="GO" id="GO:0046872">
    <property type="term" value="F:metal ion binding"/>
    <property type="evidence" value="ECO:0007669"/>
    <property type="project" value="UniProtKB-UniRule"/>
</dbReference>
<dbReference type="SMR" id="E1QW44"/>
<reference evidence="14 15" key="1">
    <citation type="journal article" date="2010" name="Stand. Genomic Sci.">
        <title>Complete genome sequence of Olsenella uli type strain (VPI D76D-27C).</title>
        <authorList>
            <person name="Goker M."/>
            <person name="Held B."/>
            <person name="Lucas S."/>
            <person name="Nolan M."/>
            <person name="Yasawong M."/>
            <person name="Glavina Del Rio T."/>
            <person name="Tice H."/>
            <person name="Cheng J.F."/>
            <person name="Bruce D."/>
            <person name="Detter J.C."/>
            <person name="Tapia R."/>
            <person name="Han C."/>
            <person name="Goodwin L."/>
            <person name="Pitluck S."/>
            <person name="Liolios K."/>
            <person name="Ivanova N."/>
            <person name="Mavromatis K."/>
            <person name="Mikhailova N."/>
            <person name="Pati A."/>
            <person name="Chen A."/>
            <person name="Palaniappan K."/>
            <person name="Land M."/>
            <person name="Hauser L."/>
            <person name="Chang Y.J."/>
            <person name="Jeffries C.D."/>
            <person name="Rohde M."/>
            <person name="Sikorski J."/>
            <person name="Pukall R."/>
            <person name="Woyke T."/>
            <person name="Bristow J."/>
            <person name="Eisen J.A."/>
            <person name="Markowitz V."/>
            <person name="Hugenholtz P."/>
            <person name="Kyrpides N.C."/>
            <person name="Klenk H.P."/>
            <person name="Lapidus A."/>
        </authorList>
    </citation>
    <scope>NUCLEOTIDE SEQUENCE [LARGE SCALE GENOMIC DNA]</scope>
    <source>
        <strain evidence="15">ATCC 49627 / DSM 7084 / CIP 109912 / JCM 12494 / NCIMB 702895 / VPI D76D-27C</strain>
    </source>
</reference>
<evidence type="ECO:0000256" key="5">
    <source>
        <dbReference type="ARBA" id="ARBA00022801"/>
    </source>
</evidence>
<dbReference type="PATRIC" id="fig|633147.7.peg.291"/>
<evidence type="ECO:0000256" key="3">
    <source>
        <dbReference type="ARBA" id="ARBA00022723"/>
    </source>
</evidence>
<keyword evidence="7 12" id="KW-0694">RNA-binding</keyword>
<protein>
    <recommendedName>
        <fullName evidence="12">CRISPR-associated endonuclease Cas9</fullName>
        <ecNumber evidence="12">3.1.-.-</ecNumber>
    </recommendedName>
</protein>
<dbReference type="InterPro" id="IPR033114">
    <property type="entry name" value="HNH_CAS9"/>
</dbReference>
<evidence type="ECO:0000256" key="2">
    <source>
        <dbReference type="ARBA" id="ARBA00022722"/>
    </source>
</evidence>
<dbReference type="InterPro" id="IPR032240">
    <property type="entry name" value="Cas9_REC"/>
</dbReference>
<evidence type="ECO:0000256" key="4">
    <source>
        <dbReference type="ARBA" id="ARBA00022759"/>
    </source>
</evidence>
<evidence type="ECO:0000256" key="6">
    <source>
        <dbReference type="ARBA" id="ARBA00022842"/>
    </source>
</evidence>
<feature type="binding site" evidence="12">
    <location>
        <position position="15"/>
    </location>
    <ligand>
        <name>Mg(2+)</name>
        <dbReference type="ChEBI" id="CHEBI:18420"/>
        <label>1</label>
    </ligand>
</feature>
<organism evidence="14 15">
    <name type="scientific">Olsenella uli (strain ATCC 49627 / DSM 7084 / CCUG 31166 / CIP 109912 / JCM 12494 / LMG 11480 / NCIMB 702895 / VPI D76D-27C)</name>
    <name type="common">Lactobacillus uli</name>
    <dbReference type="NCBI Taxonomy" id="633147"/>
    <lineage>
        <taxon>Bacteria</taxon>
        <taxon>Bacillati</taxon>
        <taxon>Actinomycetota</taxon>
        <taxon>Coriobacteriia</taxon>
        <taxon>Coriobacteriales</taxon>
        <taxon>Atopobiaceae</taxon>
        <taxon>Olsenella</taxon>
    </lineage>
</organism>
<evidence type="ECO:0000313" key="15">
    <source>
        <dbReference type="Proteomes" id="UP000000333"/>
    </source>
</evidence>
<keyword evidence="8 12" id="KW-0051">Antiviral defense</keyword>
<dbReference type="RefSeq" id="WP_013252099.1">
    <property type="nucleotide sequence ID" value="NC_014363.1"/>
</dbReference>
<dbReference type="OrthoDB" id="9777169at2"/>
<dbReference type="STRING" id="633147.Olsu_1241"/>
<dbReference type="Pfam" id="PF22702">
    <property type="entry name" value="Cas9_RuvC"/>
    <property type="match status" value="1"/>
</dbReference>
<feature type="binding site" evidence="12">
    <location>
        <position position="820"/>
    </location>
    <ligand>
        <name>Mg(2+)</name>
        <dbReference type="ChEBI" id="CHEBI:18420"/>
        <label>1</label>
    </ligand>
</feature>
<dbReference type="InterPro" id="IPR032237">
    <property type="entry name" value="Cas9_PI"/>
</dbReference>
<proteinExistence type="inferred from homology"/>
<feature type="binding site" evidence="12">
    <location>
        <position position="1029"/>
    </location>
    <ligand>
        <name>Mg(2+)</name>
        <dbReference type="ChEBI" id="CHEBI:18420"/>
        <label>2</label>
    </ligand>
</feature>
<keyword evidence="2 12" id="KW-0540">Nuclease</keyword>
<dbReference type="KEGG" id="ols:Olsu_1241"/>
<evidence type="ECO:0000256" key="9">
    <source>
        <dbReference type="ARBA" id="ARBA00023125"/>
    </source>
</evidence>
<dbReference type="GO" id="GO:0004519">
    <property type="term" value="F:endonuclease activity"/>
    <property type="evidence" value="ECO:0007669"/>
    <property type="project" value="UniProtKB-UniRule"/>
</dbReference>
<comment type="domain">
    <text evidence="12">Has 2 endonuclease domains. The discontinuous RuvC-like domain cleaves the target DNA noncomplementary to crRNA while the HNH nuclease domain cleaves the target DNA complementary to crRNA.</text>
</comment>
<dbReference type="Pfam" id="PF16592">
    <property type="entry name" value="Cas9_REC"/>
    <property type="match status" value="1"/>
</dbReference>
<dbReference type="Proteomes" id="UP000000333">
    <property type="component" value="Chromosome"/>
</dbReference>
<dbReference type="InterPro" id="IPR003615">
    <property type="entry name" value="HNH_nuc"/>
</dbReference>
<dbReference type="InterPro" id="IPR055228">
    <property type="entry name" value="Cas9_RuvC"/>
</dbReference>
<dbReference type="Gene3D" id="3.30.420.10">
    <property type="entry name" value="Ribonuclease H-like superfamily/Ribonuclease H"/>
    <property type="match status" value="1"/>
</dbReference>
<evidence type="ECO:0000256" key="11">
    <source>
        <dbReference type="ARBA" id="ARBA00046380"/>
    </source>
</evidence>
<dbReference type="InterPro" id="IPR032239">
    <property type="entry name" value="Cas9-BH"/>
</dbReference>
<comment type="cofactor">
    <cofactor evidence="1 12">
        <name>Mg(2+)</name>
        <dbReference type="ChEBI" id="CHEBI:18420"/>
    </cofactor>
</comment>
<dbReference type="InterPro" id="IPR028629">
    <property type="entry name" value="Cas9"/>
</dbReference>
<feature type="active site" description="Proton acceptor for HNH nuclease domain" evidence="12">
    <location>
        <position position="899"/>
    </location>
</feature>
<keyword evidence="15" id="KW-1185">Reference proteome</keyword>
<keyword evidence="3 12" id="KW-0479">Metal-binding</keyword>
<dbReference type="Pfam" id="PF16595">
    <property type="entry name" value="Cas9_PI"/>
    <property type="match status" value="1"/>
</dbReference>
<feature type="binding site" evidence="12">
    <location>
        <position position="15"/>
    </location>
    <ligand>
        <name>Mg(2+)</name>
        <dbReference type="ChEBI" id="CHEBI:18420"/>
        <label>2</label>
    </ligand>
</feature>
<dbReference type="HOGENOM" id="CLU_005604_0_0_11"/>
<dbReference type="GO" id="GO:0016787">
    <property type="term" value="F:hydrolase activity"/>
    <property type="evidence" value="ECO:0007669"/>
    <property type="project" value="UniProtKB-KW"/>
</dbReference>
<dbReference type="HAMAP" id="MF_01480">
    <property type="entry name" value="Cas9"/>
    <property type="match status" value="1"/>
</dbReference>
<dbReference type="GO" id="GO:0003723">
    <property type="term" value="F:RNA binding"/>
    <property type="evidence" value="ECO:0007669"/>
    <property type="project" value="UniProtKB-UniRule"/>
</dbReference>
<evidence type="ECO:0000256" key="12">
    <source>
        <dbReference type="HAMAP-Rule" id="MF_01480"/>
    </source>
</evidence>
<gene>
    <name evidence="12" type="primary">cas9</name>
    <name evidence="14" type="ordered locus">Olsu_1241</name>
</gene>
<feature type="domain" description="HNH Cas9-type" evidence="13">
    <location>
        <begin position="820"/>
        <end position="978"/>
    </location>
</feature>
<dbReference type="NCBIfam" id="TIGR01865">
    <property type="entry name" value="cas_Csn1"/>
    <property type="match status" value="1"/>
</dbReference>
<evidence type="ECO:0000256" key="8">
    <source>
        <dbReference type="ARBA" id="ARBA00023118"/>
    </source>
</evidence>
<dbReference type="GO" id="GO:0003677">
    <property type="term" value="F:DNA binding"/>
    <property type="evidence" value="ECO:0007669"/>
    <property type="project" value="UniProtKB-UniRule"/>
</dbReference>
<dbReference type="GO" id="GO:0051607">
    <property type="term" value="P:defense response to virus"/>
    <property type="evidence" value="ECO:0007669"/>
    <property type="project" value="UniProtKB-UniRule"/>
</dbReference>
<dbReference type="GeneID" id="78512650"/>
<accession>E1QW44</accession>
<dbReference type="GO" id="GO:0043571">
    <property type="term" value="P:maintenance of CRISPR repeat elements"/>
    <property type="evidence" value="ECO:0007669"/>
    <property type="project" value="UniProtKB-UniRule"/>
</dbReference>
<feature type="active site" description="For RuvC-like nuclease domain" evidence="12">
    <location>
        <position position="15"/>
    </location>
</feature>
<keyword evidence="9 12" id="KW-0238">DNA-binding</keyword>
<dbReference type="Gene3D" id="1.10.30.50">
    <property type="match status" value="1"/>
</dbReference>
<comment type="function">
    <text evidence="12">CRISPR (clustered regularly interspaced short palindromic repeat) is an adaptive immune system that provides protection against mobile genetic elements (viruses, transposable elements and conjugative plasmids). CRISPR clusters contain spacers, sequences complementary to antecedent mobile elements, and target invading nucleic acids. CRISPR clusters are transcribed and processed into CRISPR RNA (crRNA). In type II CRISPR systems correct processing of pre-crRNA requires a trans-encoded small RNA (tracrRNA), endogenous ribonuclease 3 (rnc) and this protein. The tracrRNA serves as a guide for ribonuclease 3-aided processing of pre-crRNA. Subsequently Cas9/crRNA/tracrRNA endonucleolytically cleaves linear or circular dsDNA target complementary to the spacer; Cas9 is inactive in the absence of the 2 guide RNAs (gRNA). Cas9 recognizes the protospacer adjacent motif (PAM) in the CRISPR repeat sequences to help distinguish self versus nonself, as targets within the bacterial CRISPR locus do not have PAMs. PAM recognition is also required for catalytic activity.</text>
</comment>
<comment type="subunit">
    <text evidence="11 12">Monomer. Binds crRNA and tracrRNA.</text>
</comment>
<dbReference type="PROSITE" id="PS51749">
    <property type="entry name" value="HNH_CAS9"/>
    <property type="match status" value="1"/>
</dbReference>
<dbReference type="eggNOG" id="COG3513">
    <property type="taxonomic scope" value="Bacteria"/>
</dbReference>
<name>E1QW44_OLSUV</name>
<evidence type="ECO:0000259" key="13">
    <source>
        <dbReference type="PROSITE" id="PS51749"/>
    </source>
</evidence>